<keyword evidence="2" id="KW-0732">Signal</keyword>
<dbReference type="InterPro" id="IPR047589">
    <property type="entry name" value="DUF11_rpt"/>
</dbReference>
<feature type="domain" description="Ig-like" evidence="3">
    <location>
        <begin position="1136"/>
        <end position="1215"/>
    </location>
</feature>
<evidence type="ECO:0000313" key="4">
    <source>
        <dbReference type="EMBL" id="OXA90805.1"/>
    </source>
</evidence>
<dbReference type="InterPro" id="IPR036116">
    <property type="entry name" value="FN3_sf"/>
</dbReference>
<name>A0ABX4CC54_9FLAO</name>
<dbReference type="SUPFAM" id="SSF49265">
    <property type="entry name" value="Fibronectin type III"/>
    <property type="match status" value="1"/>
</dbReference>
<reference evidence="4 5" key="1">
    <citation type="submission" date="2016-11" db="EMBL/GenBank/DDBJ databases">
        <title>Whole genomes of Flavobacteriaceae.</title>
        <authorList>
            <person name="Stine C."/>
            <person name="Li C."/>
            <person name="Tadesse D."/>
        </authorList>
    </citation>
    <scope>NUCLEOTIDE SEQUENCE [LARGE SCALE GENOMIC DNA]</scope>
    <source>
        <strain evidence="4 5">ATCC 51468</strain>
    </source>
</reference>
<keyword evidence="5" id="KW-1185">Reference proteome</keyword>
<dbReference type="InterPro" id="IPR044023">
    <property type="entry name" value="Ig_7"/>
</dbReference>
<dbReference type="NCBIfam" id="TIGR01451">
    <property type="entry name" value="B_ant_repeat"/>
    <property type="match status" value="1"/>
</dbReference>
<feature type="compositionally biased region" description="Gly residues" evidence="1">
    <location>
        <begin position="304"/>
        <end position="319"/>
    </location>
</feature>
<proteinExistence type="predicted"/>
<feature type="chain" id="PRO_5046090442" description="Ig-like domain-containing protein" evidence="2">
    <location>
        <begin position="31"/>
        <end position="1393"/>
    </location>
</feature>
<dbReference type="EMBL" id="MUGX01000006">
    <property type="protein sequence ID" value="OXA90805.1"/>
    <property type="molecule type" value="Genomic_DNA"/>
</dbReference>
<evidence type="ECO:0000256" key="2">
    <source>
        <dbReference type="SAM" id="SignalP"/>
    </source>
</evidence>
<evidence type="ECO:0000256" key="1">
    <source>
        <dbReference type="SAM" id="MobiDB-lite"/>
    </source>
</evidence>
<feature type="signal peptide" evidence="2">
    <location>
        <begin position="1"/>
        <end position="30"/>
    </location>
</feature>
<gene>
    <name evidence="4" type="ORF">B0A73_03455</name>
</gene>
<comment type="caution">
    <text evidence="4">The sequence shown here is derived from an EMBL/GenBank/DDBJ whole genome shotgun (WGS) entry which is preliminary data.</text>
</comment>
<organism evidence="4 5">
    <name type="scientific">Flavobacterium hibernum</name>
    <dbReference type="NCBI Taxonomy" id="37752"/>
    <lineage>
        <taxon>Bacteria</taxon>
        <taxon>Pseudomonadati</taxon>
        <taxon>Bacteroidota</taxon>
        <taxon>Flavobacteriia</taxon>
        <taxon>Flavobacteriales</taxon>
        <taxon>Flavobacteriaceae</taxon>
        <taxon>Flavobacterium</taxon>
    </lineage>
</organism>
<dbReference type="RefSeq" id="WP_089081905.1">
    <property type="nucleotide sequence ID" value="NZ_MUGX01000006.1"/>
</dbReference>
<evidence type="ECO:0000259" key="3">
    <source>
        <dbReference type="Pfam" id="PF19081"/>
    </source>
</evidence>
<feature type="non-terminal residue" evidence="4">
    <location>
        <position position="1393"/>
    </location>
</feature>
<feature type="region of interest" description="Disordered" evidence="1">
    <location>
        <begin position="285"/>
        <end position="319"/>
    </location>
</feature>
<protein>
    <recommendedName>
        <fullName evidence="3">Ig-like domain-containing protein</fullName>
    </recommendedName>
</protein>
<feature type="region of interest" description="Disordered" evidence="1">
    <location>
        <begin position="492"/>
        <end position="520"/>
    </location>
</feature>
<sequence length="1393" mass="138465">MRNFTFRKFNSFKLISLVLLLTVTSISSFAQVCGTPGGDGPIAITGSINTYFPVSGDTNLNAGAQAILLAASPGTDSKLNNFGTTPISVGDLILIIQMQDATIDYSNNQAYGSGTTNSGKDGLGGTGLLNINNTGIFEYVIATNNVPLAGGNLTFKGTGPTGGVRNSFFNAKATPTRGQRTFQIVRVPQYSNLTLNSTITTPPFNGVAGGVIAFNVSGTFNFNGNTIDGSARGFRGGYSPVAATNANDSKTYVGASNNTAISGKGEGIAGTPRYMWDGFNQVDNGAANEGLPGGSSGRGAPANAGGGGNDHNSGGGGGGNGGYGGLGGAGWQGGGGDLLSAKPPLTGGGRPGFTSFNTAEPELTRLIMGGGGGAGDANNAINGVKGGVGGAIILINAGNIQGSGTIKANGGAGAPGSYAGSPDGAGGGGAGGSVFLNISNNNTIATNVTIEANGGRGGNTLNDLGNSHGPGGGGGGGIIRYNVPGTGVTINPFVTAGAPGGTDNGSASGESHGAQPGEAGSVKSFISSDIPTNLQVNASCFPVLETTVKALTTSEVCGSIGEKVTYEIQIKNTGAGNAAGVLLDFTFPTNIEFDAATASYSTEASGPSGALSSTGTANNPLIGNFNIAQNGIVTIILVGKVAGAIAGGTYSSNAQAQYLDPTRSLDATRKITAATNGYGTVFKNYEGANQAVVPGVNFKGDNPIKVDDITILALPAAPTASVTIQTSCTTPTGTITVSSPANGPNVSFTLTGINPVSGPVKNQTGVFSTLVPGTYQVTTTNAQGCTSFPSTSLVINTVTNAPTTTGVSMCPSGTDTLKATSACSISDTTGETNAGTGNNINPGSGTGWSSSGNITAEDNNYATVSLSSGSTSQYLRGTNYGFAIPSNATINGITVIINRRSVNNTGIRDNRVSLVKGGIVQTLNKAVTGTNWTTSFSTNSYGGEADLWGSTWTAADINAANFGVVLSSYNNNNSSRTASVDYIQITVAYTINGTINWYTLPSGGTSIGSGNSFDPVGVLNSGVANRTTPISTIFYAECSNNTGCRTATNYVINAQPTITSVDPKSICDSGSVILGATASAGTINWYTAATGGTLVATGTSYTTPNLSATTDYYVEAVANGCKSATRTKVTATVNTTPTITNTTSGSRCGAGTVSLSASASAGTISWYSNVTGGTPLTTGTIYEPNVSATTTYYVDATNNGCTTGSRIAVAAVVNPLPIAYTVTGSGTYCAGGTGLVVGLDNSEIGVSYQLRLGGSNNGNAVTGTGNAISFGTKTTAGTYTVIATNTGTSCTATMTGSAVISISAIPTAPTVGTLTHPTCTVATGSVVLNGLPSGNWTINPGNITGSTASTTISGLTAGTTYNFTVTNAVGCISPASGNVVFNAQPATPSAPTA</sequence>
<dbReference type="Pfam" id="PF19081">
    <property type="entry name" value="Ig_7"/>
    <property type="match status" value="2"/>
</dbReference>
<dbReference type="Proteomes" id="UP000198302">
    <property type="component" value="Unassembled WGS sequence"/>
</dbReference>
<accession>A0ABX4CC54</accession>
<feature type="domain" description="Ig-like" evidence="3">
    <location>
        <begin position="1056"/>
        <end position="1134"/>
    </location>
</feature>
<evidence type="ECO:0000313" key="5">
    <source>
        <dbReference type="Proteomes" id="UP000198302"/>
    </source>
</evidence>